<comment type="caution">
    <text evidence="1">The sequence shown here is derived from an EMBL/GenBank/DDBJ whole genome shotgun (WGS) entry which is preliminary data.</text>
</comment>
<evidence type="ECO:0008006" key="3">
    <source>
        <dbReference type="Google" id="ProtNLM"/>
    </source>
</evidence>
<accession>A0ABX5MC22</accession>
<keyword evidence="2" id="KW-1185">Reference proteome</keyword>
<sequence>MSNRPRFRMGQPVITPTAQSMLEQAGISPTVLLGRHLRGDWGELDFADIASNELALLIHRRLLSSYVIPGGGKIWIITEADRSVTTILLPEDY</sequence>
<organism evidence="1 2">
    <name type="scientific">Paraburkholderia tropica</name>
    <dbReference type="NCBI Taxonomy" id="92647"/>
    <lineage>
        <taxon>Bacteria</taxon>
        <taxon>Pseudomonadati</taxon>
        <taxon>Pseudomonadota</taxon>
        <taxon>Betaproteobacteria</taxon>
        <taxon>Burkholderiales</taxon>
        <taxon>Burkholderiaceae</taxon>
        <taxon>Paraburkholderia</taxon>
    </lineage>
</organism>
<proteinExistence type="predicted"/>
<protein>
    <recommendedName>
        <fullName evidence="3">Plasmid related protein</fullName>
    </recommendedName>
</protein>
<dbReference type="RefSeq" id="WP_110329812.1">
    <property type="nucleotide sequence ID" value="NZ_QJJV01000041.1"/>
</dbReference>
<reference evidence="1 2" key="1">
    <citation type="submission" date="2018-05" db="EMBL/GenBank/DDBJ databases">
        <title>Genomic Encyclopedia of Type Strains, Phase IV (KMG-V): Genome sequencing to study the core and pangenomes of soil and plant-associated prokaryotes.</title>
        <authorList>
            <person name="Whitman W."/>
        </authorList>
    </citation>
    <scope>NUCLEOTIDE SEQUENCE [LARGE SCALE GENOMIC DNA]</scope>
    <source>
        <strain evidence="1 2">SIr-6563</strain>
    </source>
</reference>
<evidence type="ECO:0000313" key="1">
    <source>
        <dbReference type="EMBL" id="PXX05448.1"/>
    </source>
</evidence>
<name>A0ABX5MC22_9BURK</name>
<dbReference type="EMBL" id="QJJV01000041">
    <property type="protein sequence ID" value="PXX05448.1"/>
    <property type="molecule type" value="Genomic_DNA"/>
</dbReference>
<evidence type="ECO:0000313" key="2">
    <source>
        <dbReference type="Proteomes" id="UP000247515"/>
    </source>
</evidence>
<dbReference type="Proteomes" id="UP000247515">
    <property type="component" value="Unassembled WGS sequence"/>
</dbReference>
<gene>
    <name evidence="1" type="ORF">C7400_14111</name>
</gene>